<comment type="caution">
    <text evidence="1">The sequence shown here is derived from an EMBL/GenBank/DDBJ whole genome shotgun (WGS) entry which is preliminary data.</text>
</comment>
<evidence type="ECO:0000313" key="1">
    <source>
        <dbReference type="EMBL" id="KRY97552.1"/>
    </source>
</evidence>
<organism evidence="1 2">
    <name type="scientific">Trichinella zimbabwensis</name>
    <dbReference type="NCBI Taxonomy" id="268475"/>
    <lineage>
        <taxon>Eukaryota</taxon>
        <taxon>Metazoa</taxon>
        <taxon>Ecdysozoa</taxon>
        <taxon>Nematoda</taxon>
        <taxon>Enoplea</taxon>
        <taxon>Dorylaimia</taxon>
        <taxon>Trichinellida</taxon>
        <taxon>Trichinellidae</taxon>
        <taxon>Trichinella</taxon>
    </lineage>
</organism>
<dbReference type="OrthoDB" id="10279817at2759"/>
<dbReference type="AlphaFoldDB" id="A0A0V1GHD2"/>
<dbReference type="EMBL" id="JYDP01001970">
    <property type="protein sequence ID" value="KRY97552.1"/>
    <property type="molecule type" value="Genomic_DNA"/>
</dbReference>
<dbReference type="Proteomes" id="UP000055024">
    <property type="component" value="Unassembled WGS sequence"/>
</dbReference>
<sequence>MDVSERNFVNIKLESCSCRQFVNCAFSLCIKIAFTNICDVTRNANNV</sequence>
<accession>A0A0V1GHD2</accession>
<gene>
    <name evidence="1" type="ORF">T11_9677</name>
</gene>
<proteinExistence type="predicted"/>
<evidence type="ECO:0000313" key="2">
    <source>
        <dbReference type="Proteomes" id="UP000055024"/>
    </source>
</evidence>
<reference evidence="1 2" key="1">
    <citation type="submission" date="2015-01" db="EMBL/GenBank/DDBJ databases">
        <title>Evolution of Trichinella species and genotypes.</title>
        <authorList>
            <person name="Korhonen P.K."/>
            <person name="Edoardo P."/>
            <person name="Giuseppe L.R."/>
            <person name="Gasser R.B."/>
        </authorList>
    </citation>
    <scope>NUCLEOTIDE SEQUENCE [LARGE SCALE GENOMIC DNA]</scope>
    <source>
        <strain evidence="1">ISS1029</strain>
    </source>
</reference>
<protein>
    <submittedName>
        <fullName evidence="1">Uncharacterized protein</fullName>
    </submittedName>
</protein>
<keyword evidence="2" id="KW-1185">Reference proteome</keyword>
<name>A0A0V1GHD2_9BILA</name>